<proteinExistence type="predicted"/>
<keyword evidence="4" id="KW-1185">Reference proteome</keyword>
<feature type="compositionally biased region" description="Low complexity" evidence="1">
    <location>
        <begin position="211"/>
        <end position="250"/>
    </location>
</feature>
<evidence type="ECO:0000256" key="1">
    <source>
        <dbReference type="SAM" id="MobiDB-lite"/>
    </source>
</evidence>
<reference evidence="3 4" key="1">
    <citation type="journal article" date="2016" name="Genome Biol. Evol.">
        <title>Divergent and convergent evolution of fungal pathogenicity.</title>
        <authorList>
            <person name="Shang Y."/>
            <person name="Xiao G."/>
            <person name="Zheng P."/>
            <person name="Cen K."/>
            <person name="Zhan S."/>
            <person name="Wang C."/>
        </authorList>
    </citation>
    <scope>NUCLEOTIDE SEQUENCE [LARGE SCALE GENOMIC DNA]</scope>
    <source>
        <strain evidence="3 4">RCEF 264</strain>
    </source>
</reference>
<feature type="signal peptide" evidence="2">
    <location>
        <begin position="1"/>
        <end position="17"/>
    </location>
</feature>
<evidence type="ECO:0000256" key="2">
    <source>
        <dbReference type="SAM" id="SignalP"/>
    </source>
</evidence>
<protein>
    <submittedName>
        <fullName evidence="3">Ricin B-related lectin</fullName>
    </submittedName>
</protein>
<keyword evidence="3" id="KW-0430">Lectin</keyword>
<comment type="caution">
    <text evidence="3">The sequence shown here is derived from an EMBL/GenBank/DDBJ whole genome shotgun (WGS) entry which is preliminary data.</text>
</comment>
<organism evidence="3 4">
    <name type="scientific">Niveomyces insectorum RCEF 264</name>
    <dbReference type="NCBI Taxonomy" id="1081102"/>
    <lineage>
        <taxon>Eukaryota</taxon>
        <taxon>Fungi</taxon>
        <taxon>Dikarya</taxon>
        <taxon>Ascomycota</taxon>
        <taxon>Pezizomycotina</taxon>
        <taxon>Sordariomycetes</taxon>
        <taxon>Hypocreomycetidae</taxon>
        <taxon>Hypocreales</taxon>
        <taxon>Cordycipitaceae</taxon>
        <taxon>Niveomyces</taxon>
    </lineage>
</organism>
<gene>
    <name evidence="3" type="ORF">SPI_04774</name>
</gene>
<dbReference type="Proteomes" id="UP000076874">
    <property type="component" value="Unassembled WGS sequence"/>
</dbReference>
<dbReference type="Gene3D" id="2.80.10.50">
    <property type="match status" value="1"/>
</dbReference>
<feature type="region of interest" description="Disordered" evidence="1">
    <location>
        <begin position="211"/>
        <end position="270"/>
    </location>
</feature>
<dbReference type="AlphaFoldDB" id="A0A167UU66"/>
<feature type="chain" id="PRO_5007893162" evidence="2">
    <location>
        <begin position="18"/>
        <end position="270"/>
    </location>
</feature>
<dbReference type="OrthoDB" id="5383818at2759"/>
<dbReference type="InterPro" id="IPR035992">
    <property type="entry name" value="Ricin_B-like_lectins"/>
</dbReference>
<evidence type="ECO:0000313" key="3">
    <source>
        <dbReference type="EMBL" id="OAA61915.1"/>
    </source>
</evidence>
<dbReference type="GO" id="GO:0030246">
    <property type="term" value="F:carbohydrate binding"/>
    <property type="evidence" value="ECO:0007669"/>
    <property type="project" value="UniProtKB-KW"/>
</dbReference>
<evidence type="ECO:0000313" key="4">
    <source>
        <dbReference type="Proteomes" id="UP000076874"/>
    </source>
</evidence>
<dbReference type="EMBL" id="AZHD01000007">
    <property type="protein sequence ID" value="OAA61915.1"/>
    <property type="molecule type" value="Genomic_DNA"/>
</dbReference>
<sequence>MFSIYLSFCAWASVAAAGYLDRPPAVLPRTVASLDQAATAEAQQRDDTATRAFSNVRITTADGQRCLFVDPLSGDFRANLTPIQLAACDDATPAGQGWDVITAGKHIDASDNAMLVVSTLTQACFNVDPRRAAGNQVLLFSCGGRADGSGQVTNSQLFAFNGTAGPLSFEPGNVPGSCLTAKGNTVDIATCDPTDADQLFVFGGAASSASSAPPPAAAAATNSATDSATDSATEEATSASAAVAATSTSARPTGCAKRRRRAVKAASTDA</sequence>
<keyword evidence="2" id="KW-0732">Signal</keyword>
<dbReference type="SUPFAM" id="SSF50370">
    <property type="entry name" value="Ricin B-like lectins"/>
    <property type="match status" value="1"/>
</dbReference>
<dbReference type="PROSITE" id="PS50231">
    <property type="entry name" value="RICIN_B_LECTIN"/>
    <property type="match status" value="1"/>
</dbReference>
<name>A0A167UU66_9HYPO</name>
<accession>A0A167UU66</accession>